<feature type="non-terminal residue" evidence="1">
    <location>
        <position position="1"/>
    </location>
</feature>
<proteinExistence type="predicted"/>
<dbReference type="Proteomes" id="UP000410492">
    <property type="component" value="Unassembled WGS sequence"/>
</dbReference>
<keyword evidence="2" id="KW-1185">Reference proteome</keyword>
<name>A0A653BTP3_CALMS</name>
<sequence>IFSNITLSVRTLFAWFHTLSQPCTYRVSRK</sequence>
<accession>A0A653BTP3</accession>
<protein>
    <submittedName>
        <fullName evidence="1">Uncharacterized protein</fullName>
    </submittedName>
</protein>
<dbReference type="OrthoDB" id="10049706at2759"/>
<reference evidence="1 2" key="1">
    <citation type="submission" date="2019-01" db="EMBL/GenBank/DDBJ databases">
        <authorList>
            <person name="Sayadi A."/>
        </authorList>
    </citation>
    <scope>NUCLEOTIDE SEQUENCE [LARGE SCALE GENOMIC DNA]</scope>
</reference>
<organism evidence="1 2">
    <name type="scientific">Callosobruchus maculatus</name>
    <name type="common">Southern cowpea weevil</name>
    <name type="synonym">Pulse bruchid</name>
    <dbReference type="NCBI Taxonomy" id="64391"/>
    <lineage>
        <taxon>Eukaryota</taxon>
        <taxon>Metazoa</taxon>
        <taxon>Ecdysozoa</taxon>
        <taxon>Arthropoda</taxon>
        <taxon>Hexapoda</taxon>
        <taxon>Insecta</taxon>
        <taxon>Pterygota</taxon>
        <taxon>Neoptera</taxon>
        <taxon>Endopterygota</taxon>
        <taxon>Coleoptera</taxon>
        <taxon>Polyphaga</taxon>
        <taxon>Cucujiformia</taxon>
        <taxon>Chrysomeloidea</taxon>
        <taxon>Chrysomelidae</taxon>
        <taxon>Bruchinae</taxon>
        <taxon>Bruchini</taxon>
        <taxon>Callosobruchus</taxon>
    </lineage>
</organism>
<evidence type="ECO:0000313" key="1">
    <source>
        <dbReference type="EMBL" id="VEN38974.1"/>
    </source>
</evidence>
<dbReference type="AlphaFoldDB" id="A0A653BTP3"/>
<dbReference type="EMBL" id="CAACVG010005140">
    <property type="protein sequence ID" value="VEN38974.1"/>
    <property type="molecule type" value="Genomic_DNA"/>
</dbReference>
<evidence type="ECO:0000313" key="2">
    <source>
        <dbReference type="Proteomes" id="UP000410492"/>
    </source>
</evidence>
<gene>
    <name evidence="1" type="ORF">CALMAC_LOCUS3680</name>
</gene>